<evidence type="ECO:0000313" key="1">
    <source>
        <dbReference type="EMBL" id="CAB4159723.1"/>
    </source>
</evidence>
<gene>
    <name evidence="1" type="ORF">UFOVP720_22</name>
</gene>
<protein>
    <recommendedName>
        <fullName evidence="2">Tail fiber protein</fullName>
    </recommendedName>
</protein>
<sequence>MATVTPNFNWPVPTSSDLVKDGATAIEALGDSIDASLVDLKGGTSGQVLAKNSNTDMDFIWVAQDDSNAIQNTIVDAKGDLIAATAADTPARLAVGTNGQVLTADSTAATGLKWATASAAPSYTIINTGGTALSGSSTVTISGISGRNDLYIFVDGARGGDGNNYSDLIFRINTDTGSNYEYVAGSLVSTNTTGGALSVANLQSASATSIGLGGHKTPATFGITIQGANAAGVKPVQYVGSGLIANDYNNRVAGQGAWRGSATVSSVSIISTNGNFNAGTIYVYGA</sequence>
<accession>A0A6J5NLC9</accession>
<dbReference type="EMBL" id="LR796690">
    <property type="protein sequence ID" value="CAB4159723.1"/>
    <property type="molecule type" value="Genomic_DNA"/>
</dbReference>
<reference evidence="1" key="1">
    <citation type="submission" date="2020-04" db="EMBL/GenBank/DDBJ databases">
        <authorList>
            <person name="Chiriac C."/>
            <person name="Salcher M."/>
            <person name="Ghai R."/>
            <person name="Kavagutti S V."/>
        </authorList>
    </citation>
    <scope>NUCLEOTIDE SEQUENCE</scope>
</reference>
<evidence type="ECO:0008006" key="2">
    <source>
        <dbReference type="Google" id="ProtNLM"/>
    </source>
</evidence>
<proteinExistence type="predicted"/>
<organism evidence="1">
    <name type="scientific">uncultured Caudovirales phage</name>
    <dbReference type="NCBI Taxonomy" id="2100421"/>
    <lineage>
        <taxon>Viruses</taxon>
        <taxon>Duplodnaviria</taxon>
        <taxon>Heunggongvirae</taxon>
        <taxon>Uroviricota</taxon>
        <taxon>Caudoviricetes</taxon>
        <taxon>Peduoviridae</taxon>
        <taxon>Maltschvirus</taxon>
        <taxon>Maltschvirus maltsch</taxon>
    </lineage>
</organism>
<name>A0A6J5NLC9_9CAUD</name>